<gene>
    <name evidence="1" type="ORF">BQ4739_LOCUS5722</name>
</gene>
<dbReference type="Proteomes" id="UP000256970">
    <property type="component" value="Unassembled WGS sequence"/>
</dbReference>
<feature type="non-terminal residue" evidence="1">
    <location>
        <position position="117"/>
    </location>
</feature>
<protein>
    <submittedName>
        <fullName evidence="1">Uncharacterized protein</fullName>
    </submittedName>
</protein>
<organism evidence="1 2">
    <name type="scientific">Tetradesmus obliquus</name>
    <name type="common">Green alga</name>
    <name type="synonym">Acutodesmus obliquus</name>
    <dbReference type="NCBI Taxonomy" id="3088"/>
    <lineage>
        <taxon>Eukaryota</taxon>
        <taxon>Viridiplantae</taxon>
        <taxon>Chlorophyta</taxon>
        <taxon>core chlorophytes</taxon>
        <taxon>Chlorophyceae</taxon>
        <taxon>CS clade</taxon>
        <taxon>Sphaeropleales</taxon>
        <taxon>Scenedesmaceae</taxon>
        <taxon>Tetradesmus</taxon>
    </lineage>
</organism>
<sequence>MGAEAADEISEAVEAAVAAAVPATVTKRKDLAAAEAAADAWKESFWELYERRHEQPAPLPEQLLPFAKLADKAAERRAATAQGVTDEEFARALGETAELASQQPAPGSLVARWFPDQ</sequence>
<name>A0A383VKL9_TETOB</name>
<evidence type="ECO:0000313" key="1">
    <source>
        <dbReference type="EMBL" id="SZX65282.1"/>
    </source>
</evidence>
<reference evidence="1 2" key="1">
    <citation type="submission" date="2016-10" db="EMBL/GenBank/DDBJ databases">
        <authorList>
            <person name="Cai Z."/>
        </authorList>
    </citation>
    <scope>NUCLEOTIDE SEQUENCE [LARGE SCALE GENOMIC DNA]</scope>
</reference>
<dbReference type="EMBL" id="FNXT01000604">
    <property type="protein sequence ID" value="SZX65282.1"/>
    <property type="molecule type" value="Genomic_DNA"/>
</dbReference>
<accession>A0A383VKL9</accession>
<dbReference type="AlphaFoldDB" id="A0A383VKL9"/>
<proteinExistence type="predicted"/>
<evidence type="ECO:0000313" key="2">
    <source>
        <dbReference type="Proteomes" id="UP000256970"/>
    </source>
</evidence>
<keyword evidence="2" id="KW-1185">Reference proteome</keyword>